<dbReference type="EMBL" id="JFHC01000064">
    <property type="protein sequence ID" value="KDR39187.1"/>
    <property type="molecule type" value="Genomic_DNA"/>
</dbReference>
<name>A0A069PFD7_9BURK</name>
<dbReference type="InterPro" id="IPR059216">
    <property type="entry name" value="LeuA_carph_isopro_dom"/>
</dbReference>
<proteinExistence type="predicted"/>
<organism evidence="1 2">
    <name type="scientific">Caballeronia glathei</name>
    <dbReference type="NCBI Taxonomy" id="60547"/>
    <lineage>
        <taxon>Bacteria</taxon>
        <taxon>Pseudomonadati</taxon>
        <taxon>Pseudomonadota</taxon>
        <taxon>Betaproteobacteria</taxon>
        <taxon>Burkholderiales</taxon>
        <taxon>Burkholderiaceae</taxon>
        <taxon>Caballeronia</taxon>
    </lineage>
</organism>
<accession>A0A069PFD7</accession>
<dbReference type="InterPro" id="IPR031856">
    <property type="entry name" value="YdaS_toxin-like"/>
</dbReference>
<dbReference type="Pfam" id="PF15943">
    <property type="entry name" value="YdaS_toxin"/>
    <property type="match status" value="1"/>
</dbReference>
<dbReference type="NCBIfam" id="NF046037">
    <property type="entry name" value="carphisopro"/>
    <property type="match status" value="1"/>
</dbReference>
<dbReference type="SUPFAM" id="SSF47413">
    <property type="entry name" value="lambda repressor-like DNA-binding domains"/>
    <property type="match status" value="1"/>
</dbReference>
<protein>
    <recommendedName>
        <fullName evidence="3">Cro/Cl family transcriptional regulator</fullName>
    </recommendedName>
</protein>
<keyword evidence="2" id="KW-1185">Reference proteome</keyword>
<evidence type="ECO:0000313" key="2">
    <source>
        <dbReference type="Proteomes" id="UP000027466"/>
    </source>
</evidence>
<dbReference type="Gene3D" id="1.10.260.40">
    <property type="entry name" value="lambda repressor-like DNA-binding domains"/>
    <property type="match status" value="1"/>
</dbReference>
<sequence length="78" mass="8884">MTQTNDSLERAIKHFGTLSAMARALELSGYQVIQEWRKQGRVPAEHCSAVEAHTGVMSEMLNDRIDWTYYRRTGKIAA</sequence>
<dbReference type="InterPro" id="IPR010982">
    <property type="entry name" value="Lambda_DNA-bd_dom_sf"/>
</dbReference>
<reference evidence="1 2" key="1">
    <citation type="submission" date="2014-03" db="EMBL/GenBank/DDBJ databases">
        <title>Draft Genome Sequences of Four Burkholderia Strains.</title>
        <authorList>
            <person name="Liu X.Y."/>
            <person name="Li C.X."/>
            <person name="Xu J.H."/>
        </authorList>
    </citation>
    <scope>NUCLEOTIDE SEQUENCE [LARGE SCALE GENOMIC DNA]</scope>
    <source>
        <strain evidence="1 2">DSM 50014</strain>
    </source>
</reference>
<dbReference type="AlphaFoldDB" id="A0A069PFD7"/>
<comment type="caution">
    <text evidence="1">The sequence shown here is derived from an EMBL/GenBank/DDBJ whole genome shotgun (WGS) entry which is preliminary data.</text>
</comment>
<gene>
    <name evidence="1" type="ORF">BG61_34350</name>
</gene>
<dbReference type="Proteomes" id="UP000027466">
    <property type="component" value="Unassembled WGS sequence"/>
</dbReference>
<evidence type="ECO:0008006" key="3">
    <source>
        <dbReference type="Google" id="ProtNLM"/>
    </source>
</evidence>
<evidence type="ECO:0000313" key="1">
    <source>
        <dbReference type="EMBL" id="KDR39187.1"/>
    </source>
</evidence>
<dbReference type="GO" id="GO:0003677">
    <property type="term" value="F:DNA binding"/>
    <property type="evidence" value="ECO:0007669"/>
    <property type="project" value="InterPro"/>
</dbReference>